<evidence type="ECO:0000313" key="2">
    <source>
        <dbReference type="EMBL" id="SVA68179.1"/>
    </source>
</evidence>
<accession>A0A381XTS8</accession>
<proteinExistence type="predicted"/>
<evidence type="ECO:0000256" key="1">
    <source>
        <dbReference type="SAM" id="MobiDB-lite"/>
    </source>
</evidence>
<feature type="region of interest" description="Disordered" evidence="1">
    <location>
        <begin position="1"/>
        <end position="22"/>
    </location>
</feature>
<dbReference type="AlphaFoldDB" id="A0A381XTS8"/>
<protein>
    <submittedName>
        <fullName evidence="2">Uncharacterized protein</fullName>
    </submittedName>
</protein>
<dbReference type="EMBL" id="UINC01016363">
    <property type="protein sequence ID" value="SVA68179.1"/>
    <property type="molecule type" value="Genomic_DNA"/>
</dbReference>
<organism evidence="2">
    <name type="scientific">marine metagenome</name>
    <dbReference type="NCBI Taxonomy" id="408172"/>
    <lineage>
        <taxon>unclassified sequences</taxon>
        <taxon>metagenomes</taxon>
        <taxon>ecological metagenomes</taxon>
    </lineage>
</organism>
<sequence length="22" mass="2512">MEEGLLNRTGNGVRGNPYGYWK</sequence>
<reference evidence="2" key="1">
    <citation type="submission" date="2018-05" db="EMBL/GenBank/DDBJ databases">
        <authorList>
            <person name="Lanie J.A."/>
            <person name="Ng W.-L."/>
            <person name="Kazmierczak K.M."/>
            <person name="Andrzejewski T.M."/>
            <person name="Davidsen T.M."/>
            <person name="Wayne K.J."/>
            <person name="Tettelin H."/>
            <person name="Glass J.I."/>
            <person name="Rusch D."/>
            <person name="Podicherti R."/>
            <person name="Tsui H.-C.T."/>
            <person name="Winkler M.E."/>
        </authorList>
    </citation>
    <scope>NUCLEOTIDE SEQUENCE</scope>
</reference>
<gene>
    <name evidence="2" type="ORF">METZ01_LOCUS121033</name>
</gene>
<name>A0A381XTS8_9ZZZZ</name>